<accession>A0A194WWY9</accession>
<dbReference type="Proteomes" id="UP000070700">
    <property type="component" value="Unassembled WGS sequence"/>
</dbReference>
<organism evidence="1 2">
    <name type="scientific">Mollisia scopiformis</name>
    <name type="common">Conifer needle endophyte fungus</name>
    <name type="synonym">Phialocephala scopiformis</name>
    <dbReference type="NCBI Taxonomy" id="149040"/>
    <lineage>
        <taxon>Eukaryota</taxon>
        <taxon>Fungi</taxon>
        <taxon>Dikarya</taxon>
        <taxon>Ascomycota</taxon>
        <taxon>Pezizomycotina</taxon>
        <taxon>Leotiomycetes</taxon>
        <taxon>Helotiales</taxon>
        <taxon>Mollisiaceae</taxon>
        <taxon>Mollisia</taxon>
    </lineage>
</organism>
<proteinExistence type="predicted"/>
<dbReference type="KEGG" id="psco:LY89DRAFT_738239"/>
<gene>
    <name evidence="1" type="ORF">LY89DRAFT_738239</name>
</gene>
<dbReference type="GeneID" id="28830076"/>
<dbReference type="AlphaFoldDB" id="A0A194WWY9"/>
<evidence type="ECO:0000313" key="1">
    <source>
        <dbReference type="EMBL" id="KUJ12450.1"/>
    </source>
</evidence>
<name>A0A194WWY9_MOLSC</name>
<dbReference type="EMBL" id="KQ947424">
    <property type="protein sequence ID" value="KUJ12450.1"/>
    <property type="molecule type" value="Genomic_DNA"/>
</dbReference>
<dbReference type="InParanoid" id="A0A194WWY9"/>
<reference evidence="1 2" key="1">
    <citation type="submission" date="2015-10" db="EMBL/GenBank/DDBJ databases">
        <title>Full genome of DAOMC 229536 Phialocephala scopiformis, a fungal endophyte of spruce producing the potent anti-insectan compound rugulosin.</title>
        <authorList>
            <consortium name="DOE Joint Genome Institute"/>
            <person name="Walker A.K."/>
            <person name="Frasz S.L."/>
            <person name="Seifert K.A."/>
            <person name="Miller J.D."/>
            <person name="Mondo S.J."/>
            <person name="Labutti K."/>
            <person name="Lipzen A."/>
            <person name="Dockter R."/>
            <person name="Kennedy M."/>
            <person name="Grigoriev I.V."/>
            <person name="Spatafora J.W."/>
        </authorList>
    </citation>
    <scope>NUCLEOTIDE SEQUENCE [LARGE SCALE GENOMIC DNA]</scope>
    <source>
        <strain evidence="1 2">CBS 120377</strain>
    </source>
</reference>
<sequence length="510" mass="58764">MASIPLPMASPSTHPAEFCCHFTKLSVDVFAILADYLKTEDIQSARLAGRDLHSLSSPYLFRAVTFAPHQEHLDRLSKITRDPILSYHTRILRYDTTIFRLPEYKDELDPFEFRPRWENTTGTWVRTDPCTLVHECGPETRMKALAEFTAYVHEQYAILERLEKHLCQIISSLPKLSTIILCNTAIKGSDRFKFALSENSISRRWARGNQMMTLFRVISTLGSNITKIGVQGHNIQKPFRLLDNVDFGYDGDKVGSIKYCLRSGFKTATYTKEKIPFIHGSTLTLNADELSMTKAIFGNLTHLNLGIDTAVPFQGFYVDPEDTPKAYWVDFPAILQSMTKIVDLSLDMKYHRAVDQQHSCTYFHDDIRELFGNHPVTFPRLERLKLSQFRSCGASIQNLLQNHSKIKDLTLKFIIEIKTSHVAWDWSTSTWTAHPDWVQCIETMRQLKLQRLVLRGIEGFGHWSDLYGSENQDLTLARIHDYILHGYGDNPLPTRLPLEKNNLAWDEEFW</sequence>
<protein>
    <submittedName>
        <fullName evidence="1">Uncharacterized protein</fullName>
    </submittedName>
</protein>
<keyword evidence="2" id="KW-1185">Reference proteome</keyword>
<dbReference type="OrthoDB" id="3496076at2759"/>
<dbReference type="SUPFAM" id="SSF52047">
    <property type="entry name" value="RNI-like"/>
    <property type="match status" value="1"/>
</dbReference>
<dbReference type="RefSeq" id="XP_018066805.1">
    <property type="nucleotide sequence ID" value="XM_018220350.1"/>
</dbReference>
<evidence type="ECO:0000313" key="2">
    <source>
        <dbReference type="Proteomes" id="UP000070700"/>
    </source>
</evidence>